<feature type="region of interest" description="Disordered" evidence="1">
    <location>
        <begin position="312"/>
        <end position="367"/>
    </location>
</feature>
<evidence type="ECO:0000259" key="2">
    <source>
        <dbReference type="Pfam" id="PF03732"/>
    </source>
</evidence>
<evidence type="ECO:0000256" key="1">
    <source>
        <dbReference type="SAM" id="MobiDB-lite"/>
    </source>
</evidence>
<gene>
    <name evidence="3" type="ORF">DY000_02048012</name>
</gene>
<comment type="caution">
    <text evidence="3">The sequence shown here is derived from an EMBL/GenBank/DDBJ whole genome shotgun (WGS) entry which is preliminary data.</text>
</comment>
<sequence>MPPKRGTKRTRTVRVRADAREVVDGQGAADGVQAEGVQPAAPQFDQAALMQMVQQAATQAAQAAIQQIPPQQIPPQQIPPQQIPPQQIPPQQIPLRQIPPQVHVHGVPGQQFPQGLQQPPPPPPLPVYRVYDERFYRLTTQMRNMDMEHFGGTVDATVAHDWKLGLQRKLEIIECPPEVSLRLAMQYLRGDALVWWEGVRLGHRGPDPLTFADFIREFDRKYFPKEAMDRKKSDFEHVSQGDMSIREYEVEFNRLRRFAGDGITGRLIRKFLGGMRVEIHNRCRIVTYHRLGDLVEKAAEQEAGLAEEQKLLKSAQPKSGKNAENPKRCNSTEIEPSLTPEIVPPPSPRPEPRSTSSPPIPAQGNRKSPFRFVFKTSVHSISHNSLTVWNLVILRPHRDRDVSPDQENQPEICPDAPSRAAFVPRHSARVSHAPPPLAVVRHRF</sequence>
<name>A0ABQ7EV26_BRACR</name>
<dbReference type="Pfam" id="PF03732">
    <property type="entry name" value="Retrotrans_gag"/>
    <property type="match status" value="1"/>
</dbReference>
<reference evidence="3 4" key="1">
    <citation type="journal article" date="2020" name="BMC Genomics">
        <title>Intraspecific diversification of the crop wild relative Brassica cretica Lam. using demographic model selection.</title>
        <authorList>
            <person name="Kioukis A."/>
            <person name="Michalopoulou V.A."/>
            <person name="Briers L."/>
            <person name="Pirintsos S."/>
            <person name="Studholme D.J."/>
            <person name="Pavlidis P."/>
            <person name="Sarris P.F."/>
        </authorList>
    </citation>
    <scope>NUCLEOTIDE SEQUENCE [LARGE SCALE GENOMIC DNA]</scope>
    <source>
        <strain evidence="4">cv. PFS-1207/04</strain>
    </source>
</reference>
<dbReference type="Proteomes" id="UP000266723">
    <property type="component" value="Unassembled WGS sequence"/>
</dbReference>
<evidence type="ECO:0000313" key="3">
    <source>
        <dbReference type="EMBL" id="KAF3607538.1"/>
    </source>
</evidence>
<dbReference type="InterPro" id="IPR005162">
    <property type="entry name" value="Retrotrans_gag_dom"/>
</dbReference>
<evidence type="ECO:0000313" key="4">
    <source>
        <dbReference type="Proteomes" id="UP000266723"/>
    </source>
</evidence>
<accession>A0ABQ7EV26</accession>
<proteinExistence type="predicted"/>
<organism evidence="3 4">
    <name type="scientific">Brassica cretica</name>
    <name type="common">Mustard</name>
    <dbReference type="NCBI Taxonomy" id="69181"/>
    <lineage>
        <taxon>Eukaryota</taxon>
        <taxon>Viridiplantae</taxon>
        <taxon>Streptophyta</taxon>
        <taxon>Embryophyta</taxon>
        <taxon>Tracheophyta</taxon>
        <taxon>Spermatophyta</taxon>
        <taxon>Magnoliopsida</taxon>
        <taxon>eudicotyledons</taxon>
        <taxon>Gunneridae</taxon>
        <taxon>Pentapetalae</taxon>
        <taxon>rosids</taxon>
        <taxon>malvids</taxon>
        <taxon>Brassicales</taxon>
        <taxon>Brassicaceae</taxon>
        <taxon>Brassiceae</taxon>
        <taxon>Brassica</taxon>
    </lineage>
</organism>
<feature type="domain" description="Retrotransposon gag" evidence="2">
    <location>
        <begin position="183"/>
        <end position="276"/>
    </location>
</feature>
<protein>
    <recommendedName>
        <fullName evidence="2">Retrotransposon gag domain-containing protein</fullName>
    </recommendedName>
</protein>
<dbReference type="EMBL" id="QGKV02000297">
    <property type="protein sequence ID" value="KAF3607538.1"/>
    <property type="molecule type" value="Genomic_DNA"/>
</dbReference>
<keyword evidence="4" id="KW-1185">Reference proteome</keyword>